<dbReference type="OrthoDB" id="289038at2759"/>
<dbReference type="GO" id="GO:0008233">
    <property type="term" value="F:peptidase activity"/>
    <property type="evidence" value="ECO:0007669"/>
    <property type="project" value="UniProtKB-KW"/>
</dbReference>
<evidence type="ECO:0000259" key="4">
    <source>
        <dbReference type="Pfam" id="PF25010"/>
    </source>
</evidence>
<keyword evidence="1" id="KW-0645">Protease</keyword>
<dbReference type="AlphaFoldDB" id="A0A6H5HB69"/>
<keyword evidence="2" id="KW-0833">Ubl conjugation pathway</keyword>
<feature type="domain" description="UBP34/UBP24/USP9X/USP9Y-like ARM repeat region" evidence="4">
    <location>
        <begin position="59"/>
        <end position="146"/>
    </location>
</feature>
<gene>
    <name evidence="5" type="ORF">NTEN_LOCUS17958</name>
</gene>
<organism evidence="5 6">
    <name type="scientific">Nesidiocoris tenuis</name>
    <dbReference type="NCBI Taxonomy" id="355587"/>
    <lineage>
        <taxon>Eukaryota</taxon>
        <taxon>Metazoa</taxon>
        <taxon>Ecdysozoa</taxon>
        <taxon>Arthropoda</taxon>
        <taxon>Hexapoda</taxon>
        <taxon>Insecta</taxon>
        <taxon>Pterygota</taxon>
        <taxon>Neoptera</taxon>
        <taxon>Paraneoptera</taxon>
        <taxon>Hemiptera</taxon>
        <taxon>Heteroptera</taxon>
        <taxon>Panheteroptera</taxon>
        <taxon>Cimicomorpha</taxon>
        <taxon>Miridae</taxon>
        <taxon>Dicyphina</taxon>
        <taxon>Nesidiocoris</taxon>
    </lineage>
</organism>
<protein>
    <recommendedName>
        <fullName evidence="4">UBP34/UBP24/USP9X/USP9Y-like ARM repeat region domain-containing protein</fullName>
    </recommendedName>
</protein>
<evidence type="ECO:0000313" key="5">
    <source>
        <dbReference type="EMBL" id="CAB0013347.1"/>
    </source>
</evidence>
<dbReference type="Pfam" id="PF25010">
    <property type="entry name" value="ARM_UBP24_USP9X-Y"/>
    <property type="match status" value="1"/>
</dbReference>
<evidence type="ECO:0000256" key="3">
    <source>
        <dbReference type="ARBA" id="ARBA00022801"/>
    </source>
</evidence>
<proteinExistence type="predicted"/>
<keyword evidence="6" id="KW-1185">Reference proteome</keyword>
<dbReference type="EMBL" id="CADCXU010026557">
    <property type="protein sequence ID" value="CAB0013347.1"/>
    <property type="molecule type" value="Genomic_DNA"/>
</dbReference>
<reference evidence="5 6" key="1">
    <citation type="submission" date="2020-02" db="EMBL/GenBank/DDBJ databases">
        <authorList>
            <person name="Ferguson B K."/>
        </authorList>
    </citation>
    <scope>NUCLEOTIDE SEQUENCE [LARGE SCALE GENOMIC DNA]</scope>
</reference>
<dbReference type="Proteomes" id="UP000479000">
    <property type="component" value="Unassembled WGS sequence"/>
</dbReference>
<dbReference type="InterPro" id="IPR056850">
    <property type="entry name" value="ARM_UBP34_24_USP9X_Y"/>
</dbReference>
<dbReference type="GO" id="GO:0006508">
    <property type="term" value="P:proteolysis"/>
    <property type="evidence" value="ECO:0007669"/>
    <property type="project" value="UniProtKB-KW"/>
</dbReference>
<sequence length="156" mass="18042">MARITSSRFGTLGGFQILVERFAPGKDVPVPIMHALIRPFGSCYDLLTVHTIEKYLMPIVKWIKENGVLQIVLRDSLHQPQYVEKLEKILRFVIKEKCLSLEDLDILWAAQHGKHEAIVKNVHDLLAKLAWDFSPEQLDHLFGCYQVRFAPWMGYI</sequence>
<evidence type="ECO:0000313" key="6">
    <source>
        <dbReference type="Proteomes" id="UP000479000"/>
    </source>
</evidence>
<evidence type="ECO:0000256" key="1">
    <source>
        <dbReference type="ARBA" id="ARBA00022670"/>
    </source>
</evidence>
<accession>A0A6H5HB69</accession>
<evidence type="ECO:0000256" key="2">
    <source>
        <dbReference type="ARBA" id="ARBA00022786"/>
    </source>
</evidence>
<keyword evidence="3" id="KW-0378">Hydrolase</keyword>
<name>A0A6H5HB69_9HEMI</name>